<accession>A0A0B1QBB3</accession>
<dbReference type="SUPFAM" id="SSF48179">
    <property type="entry name" value="6-phosphogluconate dehydrogenase C-terminal domain-like"/>
    <property type="match status" value="1"/>
</dbReference>
<keyword evidence="1" id="KW-0560">Oxidoreductase</keyword>
<dbReference type="InterPro" id="IPR029154">
    <property type="entry name" value="HIBADH-like_NADP-bd"/>
</dbReference>
<dbReference type="GO" id="GO:0016491">
    <property type="term" value="F:oxidoreductase activity"/>
    <property type="evidence" value="ECO:0007669"/>
    <property type="project" value="UniProtKB-KW"/>
</dbReference>
<dbReference type="PROSITE" id="PS00895">
    <property type="entry name" value="3_HYDROXYISOBUT_DH"/>
    <property type="match status" value="1"/>
</dbReference>
<dbReference type="InterPro" id="IPR006115">
    <property type="entry name" value="6PGDH_NADP-bd"/>
</dbReference>
<feature type="domain" description="3-hydroxyisobutyrate dehydrogenase-like NAD-binding" evidence="5">
    <location>
        <begin position="173"/>
        <end position="284"/>
    </location>
</feature>
<name>A0A0B1QBB3_9HYPH</name>
<dbReference type="AlphaFoldDB" id="A0A0B1QBB3"/>
<evidence type="ECO:0000256" key="3">
    <source>
        <dbReference type="PIRSR" id="PIRSR000103-1"/>
    </source>
</evidence>
<dbReference type="GO" id="GO:0051287">
    <property type="term" value="F:NAD binding"/>
    <property type="evidence" value="ECO:0007669"/>
    <property type="project" value="InterPro"/>
</dbReference>
<organism evidence="6 7">
    <name type="scientific">Aureimonas altamirensis</name>
    <dbReference type="NCBI Taxonomy" id="370622"/>
    <lineage>
        <taxon>Bacteria</taxon>
        <taxon>Pseudomonadati</taxon>
        <taxon>Pseudomonadota</taxon>
        <taxon>Alphaproteobacteria</taxon>
        <taxon>Hyphomicrobiales</taxon>
        <taxon>Aurantimonadaceae</taxon>
        <taxon>Aureimonas</taxon>
    </lineage>
</organism>
<dbReference type="PANTHER" id="PTHR43580:SF2">
    <property type="entry name" value="CYTOKINE-LIKE NUCLEAR FACTOR N-PAC"/>
    <property type="match status" value="1"/>
</dbReference>
<proteinExistence type="predicted"/>
<feature type="active site" evidence="3">
    <location>
        <position position="178"/>
    </location>
</feature>
<sequence length="301" mass="31890">MTADDKNLTIGFIGLGYMGHGMAKNILEAGYPLVGLANRKREAIEDLVARGAREAASVADLARQCDVIVLCLPGSPQVEETVLGEDGILAHARPGTTIIDSSTSNPVSTRRIAAMAAAAGLRFADAPLSRTPVEAWAGTLDSMVGADDETFEHIRPVVDCWSGRIVRTGDVASGHTMKLLNNFVSLGYAALYAEALAIGAKSGVSAQTFHDVISGGRMDCGFYQTFMKYVVGGDREAHKFSLRNAHKDTRYLVSLANESGIASHVSSAVKNSYATAEAIGRGDDFVPFLADIVGELNGIKR</sequence>
<dbReference type="OrthoDB" id="9812907at2"/>
<dbReference type="PANTHER" id="PTHR43580">
    <property type="entry name" value="OXIDOREDUCTASE GLYR1-RELATED"/>
    <property type="match status" value="1"/>
</dbReference>
<reference evidence="6 7" key="1">
    <citation type="submission" date="2014-09" db="EMBL/GenBank/DDBJ databases">
        <title>Isolation and characterization of Aurantimonas altamirensis ON-56566 from clinical sample following a dog bite.</title>
        <authorList>
            <person name="Eshaghi A."/>
            <person name="Li A."/>
            <person name="Shahinas D."/>
            <person name="Bahn P."/>
            <person name="Kus J.V."/>
            <person name="Patel S.N."/>
        </authorList>
    </citation>
    <scope>NUCLEOTIDE SEQUENCE [LARGE SCALE GENOMIC DNA]</scope>
    <source>
        <strain evidence="6 7">ON-56566</strain>
    </source>
</reference>
<dbReference type="InterPro" id="IPR036291">
    <property type="entry name" value="NAD(P)-bd_dom_sf"/>
</dbReference>
<protein>
    <submittedName>
        <fullName evidence="6">3-hydroxyisobutyrate dehydrogenase</fullName>
    </submittedName>
</protein>
<dbReference type="Pfam" id="PF03446">
    <property type="entry name" value="NAD_binding_2"/>
    <property type="match status" value="1"/>
</dbReference>
<dbReference type="Pfam" id="PF14833">
    <property type="entry name" value="NAD_binding_11"/>
    <property type="match status" value="1"/>
</dbReference>
<dbReference type="InterPro" id="IPR015815">
    <property type="entry name" value="HIBADH-related"/>
</dbReference>
<dbReference type="EMBL" id="JRFJ01000001">
    <property type="protein sequence ID" value="KHJ56227.1"/>
    <property type="molecule type" value="Genomic_DNA"/>
</dbReference>
<gene>
    <name evidence="6" type="ORF">LA66_06500</name>
</gene>
<dbReference type="PIRSF" id="PIRSF000103">
    <property type="entry name" value="HIBADH"/>
    <property type="match status" value="1"/>
</dbReference>
<evidence type="ECO:0000256" key="2">
    <source>
        <dbReference type="ARBA" id="ARBA00023027"/>
    </source>
</evidence>
<dbReference type="SUPFAM" id="SSF51735">
    <property type="entry name" value="NAD(P)-binding Rossmann-fold domains"/>
    <property type="match status" value="1"/>
</dbReference>
<dbReference type="InterPro" id="IPR013328">
    <property type="entry name" value="6PGD_dom2"/>
</dbReference>
<dbReference type="STRING" id="370622.LA66_06500"/>
<dbReference type="RefSeq" id="WP_039189741.1">
    <property type="nucleotide sequence ID" value="NZ_JRFJ01000001.1"/>
</dbReference>
<dbReference type="Proteomes" id="UP000030826">
    <property type="component" value="Unassembled WGS sequence"/>
</dbReference>
<dbReference type="InterPro" id="IPR002204">
    <property type="entry name" value="3-OH-isobutyrate_DH-rel_CS"/>
</dbReference>
<evidence type="ECO:0000313" key="6">
    <source>
        <dbReference type="EMBL" id="KHJ56227.1"/>
    </source>
</evidence>
<comment type="caution">
    <text evidence="6">The sequence shown here is derived from an EMBL/GenBank/DDBJ whole genome shotgun (WGS) entry which is preliminary data.</text>
</comment>
<evidence type="ECO:0000259" key="4">
    <source>
        <dbReference type="Pfam" id="PF03446"/>
    </source>
</evidence>
<keyword evidence="2" id="KW-0520">NAD</keyword>
<dbReference type="Gene3D" id="1.10.1040.10">
    <property type="entry name" value="N-(1-d-carboxylethyl)-l-norvaline Dehydrogenase, domain 2"/>
    <property type="match status" value="1"/>
</dbReference>
<dbReference type="InterPro" id="IPR051265">
    <property type="entry name" value="HIBADH-related_NP60_sf"/>
</dbReference>
<dbReference type="GO" id="GO:0016054">
    <property type="term" value="P:organic acid catabolic process"/>
    <property type="evidence" value="ECO:0007669"/>
    <property type="project" value="UniProtKB-ARBA"/>
</dbReference>
<evidence type="ECO:0000256" key="1">
    <source>
        <dbReference type="ARBA" id="ARBA00023002"/>
    </source>
</evidence>
<evidence type="ECO:0000313" key="7">
    <source>
        <dbReference type="Proteomes" id="UP000030826"/>
    </source>
</evidence>
<dbReference type="Gene3D" id="3.40.50.720">
    <property type="entry name" value="NAD(P)-binding Rossmann-like Domain"/>
    <property type="match status" value="1"/>
</dbReference>
<dbReference type="GO" id="GO:0050661">
    <property type="term" value="F:NADP binding"/>
    <property type="evidence" value="ECO:0007669"/>
    <property type="project" value="InterPro"/>
</dbReference>
<feature type="domain" description="6-phosphogluconate dehydrogenase NADP-binding" evidence="4">
    <location>
        <begin position="9"/>
        <end position="166"/>
    </location>
</feature>
<dbReference type="InterPro" id="IPR008927">
    <property type="entry name" value="6-PGluconate_DH-like_C_sf"/>
</dbReference>
<evidence type="ECO:0000259" key="5">
    <source>
        <dbReference type="Pfam" id="PF14833"/>
    </source>
</evidence>